<evidence type="ECO:0000313" key="2">
    <source>
        <dbReference type="EMBL" id="GAA0541538.1"/>
    </source>
</evidence>
<keyword evidence="5" id="KW-1185">Reference proteome</keyword>
<organism evidence="2 4">
    <name type="scientific">Halorubrum ejinorense</name>
    <dbReference type="NCBI Taxonomy" id="425309"/>
    <lineage>
        <taxon>Archaea</taxon>
        <taxon>Methanobacteriati</taxon>
        <taxon>Methanobacteriota</taxon>
        <taxon>Stenosarchaea group</taxon>
        <taxon>Halobacteria</taxon>
        <taxon>Halobacteriales</taxon>
        <taxon>Haloferacaceae</taxon>
        <taxon>Halorubrum</taxon>
    </lineage>
</organism>
<dbReference type="Pfam" id="PF24839">
    <property type="entry name" value="DUF7718"/>
    <property type="match status" value="1"/>
</dbReference>
<reference evidence="3 5" key="3">
    <citation type="submission" date="2024-06" db="EMBL/GenBank/DDBJ databases">
        <title>Halorubrum miltondacostae sp. nov., a potential PHA producer isolated from an inland solar saltern in Rio Maior, Portugal.</title>
        <authorList>
            <person name="Albuquerque L."/>
            <person name="Viver T."/>
            <person name="Barroso C."/>
            <person name="Claudino R."/>
            <person name="Galvan M."/>
            <person name="Simoes G."/>
            <person name="Lobo Da Cunha A."/>
            <person name="Egas C."/>
        </authorList>
    </citation>
    <scope>NUCLEOTIDE SEQUENCE [LARGE SCALE GENOMIC DNA]</scope>
    <source>
        <strain evidence="3 5">DSM 18646</strain>
    </source>
</reference>
<protein>
    <recommendedName>
        <fullName evidence="1">DUF7718 domain-containing protein</fullName>
    </recommendedName>
</protein>
<feature type="domain" description="DUF7718" evidence="1">
    <location>
        <begin position="20"/>
        <end position="112"/>
    </location>
</feature>
<dbReference type="RefSeq" id="WP_343778067.1">
    <property type="nucleotide sequence ID" value="NZ_BAAADQ010000006.1"/>
</dbReference>
<dbReference type="InterPro" id="IPR056135">
    <property type="entry name" value="DUF7718"/>
</dbReference>
<evidence type="ECO:0000313" key="3">
    <source>
        <dbReference type="EMBL" id="MEZ3168399.1"/>
    </source>
</evidence>
<reference evidence="2" key="2">
    <citation type="submission" date="2023-12" db="EMBL/GenBank/DDBJ databases">
        <authorList>
            <person name="Sun Q."/>
            <person name="Inoue M."/>
        </authorList>
    </citation>
    <scope>NUCLEOTIDE SEQUENCE</scope>
    <source>
        <strain evidence="2">JCM 14265</strain>
    </source>
</reference>
<dbReference type="Proteomes" id="UP001501425">
    <property type="component" value="Unassembled WGS sequence"/>
</dbReference>
<dbReference type="EMBL" id="BAAADQ010000006">
    <property type="protein sequence ID" value="GAA0541538.1"/>
    <property type="molecule type" value="Genomic_DNA"/>
</dbReference>
<proteinExistence type="predicted"/>
<gene>
    <name evidence="3" type="ORF">ABNG02_13800</name>
    <name evidence="2" type="ORF">GCM10008994_15780</name>
</gene>
<dbReference type="EMBL" id="JBEDNW010000008">
    <property type="protein sequence ID" value="MEZ3168399.1"/>
    <property type="molecule type" value="Genomic_DNA"/>
</dbReference>
<comment type="caution">
    <text evidence="2">The sequence shown here is derived from an EMBL/GenBank/DDBJ whole genome shotgun (WGS) entry which is preliminary data.</text>
</comment>
<evidence type="ECO:0000313" key="5">
    <source>
        <dbReference type="Proteomes" id="UP001567571"/>
    </source>
</evidence>
<evidence type="ECO:0000313" key="4">
    <source>
        <dbReference type="Proteomes" id="UP001501425"/>
    </source>
</evidence>
<dbReference type="AlphaFoldDB" id="A0AAV3SRQ4"/>
<accession>A0AAV3SRQ4</accession>
<dbReference type="Proteomes" id="UP001567571">
    <property type="component" value="Unassembled WGS sequence"/>
</dbReference>
<name>A0AAV3SRQ4_9EURY</name>
<reference evidence="2" key="1">
    <citation type="journal article" date="2014" name="Int. J. Syst. Evol. Microbiol.">
        <title>Complete genome sequence of Corynebacterium casei LMG S-19264T (=DSM 44701T), isolated from a smear-ripened cheese.</title>
        <authorList>
            <consortium name="US DOE Joint Genome Institute (JGI-PGF)"/>
            <person name="Walter F."/>
            <person name="Albersmeier A."/>
            <person name="Kalinowski J."/>
            <person name="Ruckert C."/>
        </authorList>
    </citation>
    <scope>NUCLEOTIDE SEQUENCE</scope>
    <source>
        <strain evidence="2">JCM 14265</strain>
    </source>
</reference>
<evidence type="ECO:0000259" key="1">
    <source>
        <dbReference type="Pfam" id="PF24839"/>
    </source>
</evidence>
<sequence>MTGNPDFAYLYELNRVRSTVFQIGARADPSLDTPDSFAVILFFELADGTVVEVAKVDNTEHESGTIHIDRYYRDHGAETKDFDVDIDGLYEADAYLERNWERFAQAYLDTHGKQPRDS</sequence>